<dbReference type="AlphaFoldDB" id="A0AA40HH86"/>
<protein>
    <submittedName>
        <fullName evidence="2">Uncharacterized protein</fullName>
    </submittedName>
</protein>
<evidence type="ECO:0000313" key="2">
    <source>
        <dbReference type="EMBL" id="KAK1330710.1"/>
    </source>
</evidence>
<feature type="compositionally biased region" description="Basic and acidic residues" evidence="1">
    <location>
        <begin position="10"/>
        <end position="19"/>
    </location>
</feature>
<proteinExistence type="predicted"/>
<reference evidence="2" key="1">
    <citation type="submission" date="2023-06" db="EMBL/GenBank/DDBJ databases">
        <title>Reference genome for the Northern bat (Eptesicus nilssonii), a most northern bat species.</title>
        <authorList>
            <person name="Laine V.N."/>
            <person name="Pulliainen A.T."/>
            <person name="Lilley T.M."/>
        </authorList>
    </citation>
    <scope>NUCLEOTIDE SEQUENCE</scope>
    <source>
        <strain evidence="2">BLF_Eptnil</strain>
        <tissue evidence="2">Kidney</tissue>
    </source>
</reference>
<dbReference type="EMBL" id="JAULJE010000020">
    <property type="protein sequence ID" value="KAK1330710.1"/>
    <property type="molecule type" value="Genomic_DNA"/>
</dbReference>
<comment type="caution">
    <text evidence="2">The sequence shown here is derived from an EMBL/GenBank/DDBJ whole genome shotgun (WGS) entry which is preliminary data.</text>
</comment>
<evidence type="ECO:0000256" key="1">
    <source>
        <dbReference type="SAM" id="MobiDB-lite"/>
    </source>
</evidence>
<name>A0AA40HH86_CNENI</name>
<dbReference type="Proteomes" id="UP001177744">
    <property type="component" value="Unassembled WGS sequence"/>
</dbReference>
<keyword evidence="3" id="KW-1185">Reference proteome</keyword>
<organism evidence="2 3">
    <name type="scientific">Cnephaeus nilssonii</name>
    <name type="common">Northern bat</name>
    <name type="synonym">Eptesicus nilssonii</name>
    <dbReference type="NCBI Taxonomy" id="3371016"/>
    <lineage>
        <taxon>Eukaryota</taxon>
        <taxon>Metazoa</taxon>
        <taxon>Chordata</taxon>
        <taxon>Craniata</taxon>
        <taxon>Vertebrata</taxon>
        <taxon>Euteleostomi</taxon>
        <taxon>Mammalia</taxon>
        <taxon>Eutheria</taxon>
        <taxon>Laurasiatheria</taxon>
        <taxon>Chiroptera</taxon>
        <taxon>Yangochiroptera</taxon>
        <taxon>Vespertilionidae</taxon>
        <taxon>Cnephaeus</taxon>
    </lineage>
</organism>
<accession>A0AA40HH86</accession>
<sequence length="88" mass="9316">MAKAASQQEKGPRSPDRPPPDAAHLSRLPGTGLQPLQPRDQPAPGVPVPLLGLLSLRGCSSRLCLIATIHPLLQAWPVRTGRHLALAP</sequence>
<feature type="region of interest" description="Disordered" evidence="1">
    <location>
        <begin position="1"/>
        <end position="47"/>
    </location>
</feature>
<evidence type="ECO:0000313" key="3">
    <source>
        <dbReference type="Proteomes" id="UP001177744"/>
    </source>
</evidence>
<gene>
    <name evidence="2" type="ORF">QTO34_008648</name>
</gene>